<keyword evidence="8" id="KW-0067">ATP-binding</keyword>
<keyword evidence="9" id="KW-0902">Two-component regulatory system</keyword>
<dbReference type="PRINTS" id="PR00344">
    <property type="entry name" value="BCTRLSENSOR"/>
</dbReference>
<evidence type="ECO:0000256" key="3">
    <source>
        <dbReference type="ARBA" id="ARBA00012438"/>
    </source>
</evidence>
<evidence type="ECO:0000256" key="8">
    <source>
        <dbReference type="ARBA" id="ARBA00022840"/>
    </source>
</evidence>
<dbReference type="SUPFAM" id="SSF47384">
    <property type="entry name" value="Homodimeric domain of signal transducing histidine kinase"/>
    <property type="match status" value="1"/>
</dbReference>
<proteinExistence type="predicted"/>
<keyword evidence="6" id="KW-0547">Nucleotide-binding</keyword>
<evidence type="ECO:0000313" key="11">
    <source>
        <dbReference type="EMBL" id="MFC5649703.1"/>
    </source>
</evidence>
<name>A0ABW0VW94_9BACL</name>
<reference evidence="12" key="1">
    <citation type="journal article" date="2019" name="Int. J. Syst. Evol. Microbiol.">
        <title>The Global Catalogue of Microorganisms (GCM) 10K type strain sequencing project: providing services to taxonomists for standard genome sequencing and annotation.</title>
        <authorList>
            <consortium name="The Broad Institute Genomics Platform"/>
            <consortium name="The Broad Institute Genome Sequencing Center for Infectious Disease"/>
            <person name="Wu L."/>
            <person name="Ma J."/>
        </authorList>
    </citation>
    <scope>NUCLEOTIDE SEQUENCE [LARGE SCALE GENOMIC DNA]</scope>
    <source>
        <strain evidence="12">CGMCC 1.3240</strain>
    </source>
</reference>
<dbReference type="InterPro" id="IPR003594">
    <property type="entry name" value="HATPase_dom"/>
</dbReference>
<dbReference type="CDD" id="cd00082">
    <property type="entry name" value="HisKA"/>
    <property type="match status" value="1"/>
</dbReference>
<dbReference type="PANTHER" id="PTHR45453:SF1">
    <property type="entry name" value="PHOSPHATE REGULON SENSOR PROTEIN PHOR"/>
    <property type="match status" value="1"/>
</dbReference>
<keyword evidence="5" id="KW-0808">Transferase</keyword>
<evidence type="ECO:0000256" key="4">
    <source>
        <dbReference type="ARBA" id="ARBA00022553"/>
    </source>
</evidence>
<evidence type="ECO:0000256" key="7">
    <source>
        <dbReference type="ARBA" id="ARBA00022777"/>
    </source>
</evidence>
<dbReference type="InterPro" id="IPR003661">
    <property type="entry name" value="HisK_dim/P_dom"/>
</dbReference>
<dbReference type="SMART" id="SM00388">
    <property type="entry name" value="HisKA"/>
    <property type="match status" value="1"/>
</dbReference>
<keyword evidence="4" id="KW-0597">Phosphoprotein</keyword>
<evidence type="ECO:0000256" key="2">
    <source>
        <dbReference type="ARBA" id="ARBA00004370"/>
    </source>
</evidence>
<dbReference type="InterPro" id="IPR050351">
    <property type="entry name" value="BphY/WalK/GraS-like"/>
</dbReference>
<protein>
    <recommendedName>
        <fullName evidence="3">histidine kinase</fullName>
        <ecNumber evidence="3">2.7.13.3</ecNumber>
    </recommendedName>
</protein>
<evidence type="ECO:0000313" key="12">
    <source>
        <dbReference type="Proteomes" id="UP001596047"/>
    </source>
</evidence>
<evidence type="ECO:0000256" key="6">
    <source>
        <dbReference type="ARBA" id="ARBA00022741"/>
    </source>
</evidence>
<feature type="domain" description="Histidine kinase" evidence="10">
    <location>
        <begin position="49"/>
        <end position="265"/>
    </location>
</feature>
<keyword evidence="12" id="KW-1185">Reference proteome</keyword>
<sequence>MRKVNENGLQERVALADNGDELSQMAGLFNGLMDRVEGSFQQQKRFVEDASHELKTPISIMEGHLSLLDRWGKKDPLVLDESLHIALQQVKRLNGIVKELLDLTRAEAGVLHTIVEAIDIENVIRQTVDSFAFLHPDFVFETDITGWNGVFVRIERQHLEQILLILLDNAVNYSLNRKRISLQGFYHDGQAILRIRDRGMGISETHLPYLFNRFYRVDRARTRERGGTGLGLSIAKRLAENYKGAIAVASKVDEGTTVTVTLPVY</sequence>
<accession>A0ABW0VW94</accession>
<evidence type="ECO:0000256" key="9">
    <source>
        <dbReference type="ARBA" id="ARBA00023012"/>
    </source>
</evidence>
<evidence type="ECO:0000256" key="1">
    <source>
        <dbReference type="ARBA" id="ARBA00000085"/>
    </source>
</evidence>
<dbReference type="EMBL" id="JBHSOW010000040">
    <property type="protein sequence ID" value="MFC5649703.1"/>
    <property type="molecule type" value="Genomic_DNA"/>
</dbReference>
<dbReference type="Proteomes" id="UP001596047">
    <property type="component" value="Unassembled WGS sequence"/>
</dbReference>
<organism evidence="11 12">
    <name type="scientific">Paenibacillus solisilvae</name>
    <dbReference type="NCBI Taxonomy" id="2486751"/>
    <lineage>
        <taxon>Bacteria</taxon>
        <taxon>Bacillati</taxon>
        <taxon>Bacillota</taxon>
        <taxon>Bacilli</taxon>
        <taxon>Bacillales</taxon>
        <taxon>Paenibacillaceae</taxon>
        <taxon>Paenibacillus</taxon>
    </lineage>
</organism>
<gene>
    <name evidence="11" type="ORF">ACFPYJ_11330</name>
</gene>
<dbReference type="EC" id="2.7.13.3" evidence="3"/>
<dbReference type="Pfam" id="PF02518">
    <property type="entry name" value="HATPase_c"/>
    <property type="match status" value="1"/>
</dbReference>
<dbReference type="PANTHER" id="PTHR45453">
    <property type="entry name" value="PHOSPHATE REGULON SENSOR PROTEIN PHOR"/>
    <property type="match status" value="1"/>
</dbReference>
<dbReference type="RefSeq" id="WP_379188236.1">
    <property type="nucleotide sequence ID" value="NZ_JBHSOW010000040.1"/>
</dbReference>
<dbReference type="PROSITE" id="PS50109">
    <property type="entry name" value="HIS_KIN"/>
    <property type="match status" value="1"/>
</dbReference>
<evidence type="ECO:0000259" key="10">
    <source>
        <dbReference type="PROSITE" id="PS50109"/>
    </source>
</evidence>
<comment type="caution">
    <text evidence="11">The sequence shown here is derived from an EMBL/GenBank/DDBJ whole genome shotgun (WGS) entry which is preliminary data.</text>
</comment>
<dbReference type="InterPro" id="IPR036097">
    <property type="entry name" value="HisK_dim/P_sf"/>
</dbReference>
<dbReference type="InterPro" id="IPR005467">
    <property type="entry name" value="His_kinase_dom"/>
</dbReference>
<comment type="catalytic activity">
    <reaction evidence="1">
        <text>ATP + protein L-histidine = ADP + protein N-phospho-L-histidine.</text>
        <dbReference type="EC" id="2.7.13.3"/>
    </reaction>
</comment>
<dbReference type="Gene3D" id="1.10.287.130">
    <property type="match status" value="1"/>
</dbReference>
<evidence type="ECO:0000256" key="5">
    <source>
        <dbReference type="ARBA" id="ARBA00022679"/>
    </source>
</evidence>
<dbReference type="Pfam" id="PF00512">
    <property type="entry name" value="HisKA"/>
    <property type="match status" value="1"/>
</dbReference>
<dbReference type="GO" id="GO:0016301">
    <property type="term" value="F:kinase activity"/>
    <property type="evidence" value="ECO:0007669"/>
    <property type="project" value="UniProtKB-KW"/>
</dbReference>
<dbReference type="SMART" id="SM00387">
    <property type="entry name" value="HATPase_c"/>
    <property type="match status" value="1"/>
</dbReference>
<dbReference type="InterPro" id="IPR004358">
    <property type="entry name" value="Sig_transdc_His_kin-like_C"/>
</dbReference>
<dbReference type="InterPro" id="IPR036890">
    <property type="entry name" value="HATPase_C_sf"/>
</dbReference>
<dbReference type="Gene3D" id="3.30.565.10">
    <property type="entry name" value="Histidine kinase-like ATPase, C-terminal domain"/>
    <property type="match status" value="1"/>
</dbReference>
<dbReference type="SUPFAM" id="SSF55874">
    <property type="entry name" value="ATPase domain of HSP90 chaperone/DNA topoisomerase II/histidine kinase"/>
    <property type="match status" value="1"/>
</dbReference>
<keyword evidence="7 11" id="KW-0418">Kinase</keyword>
<comment type="subcellular location">
    <subcellularLocation>
        <location evidence="2">Membrane</location>
    </subcellularLocation>
</comment>